<dbReference type="SUPFAM" id="SSF88659">
    <property type="entry name" value="Sigma3 and sigma4 domains of RNA polymerase sigma factors"/>
    <property type="match status" value="1"/>
</dbReference>
<dbReference type="EMBL" id="JBHTBU010000001">
    <property type="protein sequence ID" value="MFC7286835.1"/>
    <property type="molecule type" value="Genomic_DNA"/>
</dbReference>
<comment type="caution">
    <text evidence="7">The sequence shown here is derived from an EMBL/GenBank/DDBJ whole genome shotgun (WGS) entry which is preliminary data.</text>
</comment>
<dbReference type="InterPro" id="IPR013249">
    <property type="entry name" value="RNA_pol_sigma70_r4_t2"/>
</dbReference>
<dbReference type="PANTHER" id="PTHR43133:SF63">
    <property type="entry name" value="RNA POLYMERASE SIGMA FACTOR FECI-RELATED"/>
    <property type="match status" value="1"/>
</dbReference>
<dbReference type="InterPro" id="IPR039425">
    <property type="entry name" value="RNA_pol_sigma-70-like"/>
</dbReference>
<gene>
    <name evidence="7" type="ORF">ACFQPC_02185</name>
</gene>
<dbReference type="Proteomes" id="UP001596542">
    <property type="component" value="Unassembled WGS sequence"/>
</dbReference>
<dbReference type="Pfam" id="PF04542">
    <property type="entry name" value="Sigma70_r2"/>
    <property type="match status" value="1"/>
</dbReference>
<dbReference type="InterPro" id="IPR036388">
    <property type="entry name" value="WH-like_DNA-bd_sf"/>
</dbReference>
<evidence type="ECO:0000313" key="8">
    <source>
        <dbReference type="Proteomes" id="UP001596542"/>
    </source>
</evidence>
<keyword evidence="8" id="KW-1185">Reference proteome</keyword>
<dbReference type="NCBIfam" id="TIGR02937">
    <property type="entry name" value="sigma70-ECF"/>
    <property type="match status" value="1"/>
</dbReference>
<proteinExistence type="inferred from homology"/>
<comment type="similarity">
    <text evidence="1">Belongs to the sigma-70 factor family. ECF subfamily.</text>
</comment>
<feature type="domain" description="RNA polymerase sigma factor 70 region 4 type 2" evidence="6">
    <location>
        <begin position="113"/>
        <end position="161"/>
    </location>
</feature>
<dbReference type="Gene3D" id="1.10.1740.10">
    <property type="match status" value="1"/>
</dbReference>
<dbReference type="SUPFAM" id="SSF88946">
    <property type="entry name" value="Sigma2 domain of RNA polymerase sigma factors"/>
    <property type="match status" value="1"/>
</dbReference>
<evidence type="ECO:0000259" key="5">
    <source>
        <dbReference type="Pfam" id="PF04542"/>
    </source>
</evidence>
<dbReference type="InterPro" id="IPR007627">
    <property type="entry name" value="RNA_pol_sigma70_r2"/>
</dbReference>
<evidence type="ECO:0000256" key="1">
    <source>
        <dbReference type="ARBA" id="ARBA00010641"/>
    </source>
</evidence>
<feature type="domain" description="RNA polymerase sigma-70 region 2" evidence="5">
    <location>
        <begin position="17"/>
        <end position="82"/>
    </location>
</feature>
<sequence length="170" mass="19057">MNSVTHPDKSTMPIGELYAHHHGWLQGWLGRKIGCSDHAADLTQDTFVQLLSGSHPTELGEPRAYITVIAKRVLFNFWRRRDLENAYLEALAAMPEQVAPSMEDRALVLEALAQIDRALAAIPLKAKQVFLLNQLQELTYAEISTQLKMPVITVRRYMKLAICACCEVAA</sequence>
<protein>
    <submittedName>
        <fullName evidence="7">Sigma-70 family RNA polymerase sigma factor</fullName>
    </submittedName>
</protein>
<reference evidence="8" key="1">
    <citation type="journal article" date="2019" name="Int. J. Syst. Evol. Microbiol.">
        <title>The Global Catalogue of Microorganisms (GCM) 10K type strain sequencing project: providing services to taxonomists for standard genome sequencing and annotation.</title>
        <authorList>
            <consortium name="The Broad Institute Genomics Platform"/>
            <consortium name="The Broad Institute Genome Sequencing Center for Infectious Disease"/>
            <person name="Wu L."/>
            <person name="Ma J."/>
        </authorList>
    </citation>
    <scope>NUCLEOTIDE SEQUENCE [LARGE SCALE GENOMIC DNA]</scope>
    <source>
        <strain evidence="8">KACC 12508</strain>
    </source>
</reference>
<keyword evidence="2" id="KW-0805">Transcription regulation</keyword>
<dbReference type="InterPro" id="IPR014284">
    <property type="entry name" value="RNA_pol_sigma-70_dom"/>
</dbReference>
<keyword evidence="4" id="KW-0804">Transcription</keyword>
<evidence type="ECO:0000256" key="2">
    <source>
        <dbReference type="ARBA" id="ARBA00023015"/>
    </source>
</evidence>
<name>A0ABW2I7J2_9BURK</name>
<dbReference type="Gene3D" id="1.10.10.10">
    <property type="entry name" value="Winged helix-like DNA-binding domain superfamily/Winged helix DNA-binding domain"/>
    <property type="match status" value="1"/>
</dbReference>
<dbReference type="InterPro" id="IPR013324">
    <property type="entry name" value="RNA_pol_sigma_r3/r4-like"/>
</dbReference>
<dbReference type="PANTHER" id="PTHR43133">
    <property type="entry name" value="RNA POLYMERASE ECF-TYPE SIGMA FACTO"/>
    <property type="match status" value="1"/>
</dbReference>
<dbReference type="NCBIfam" id="NF009180">
    <property type="entry name" value="PRK12528.1"/>
    <property type="match status" value="1"/>
</dbReference>
<dbReference type="RefSeq" id="WP_382270010.1">
    <property type="nucleotide sequence ID" value="NZ_JBHTBU010000001.1"/>
</dbReference>
<dbReference type="Pfam" id="PF08281">
    <property type="entry name" value="Sigma70_r4_2"/>
    <property type="match status" value="1"/>
</dbReference>
<dbReference type="InterPro" id="IPR013325">
    <property type="entry name" value="RNA_pol_sigma_r2"/>
</dbReference>
<evidence type="ECO:0000259" key="6">
    <source>
        <dbReference type="Pfam" id="PF08281"/>
    </source>
</evidence>
<accession>A0ABW2I7J2</accession>
<evidence type="ECO:0000313" key="7">
    <source>
        <dbReference type="EMBL" id="MFC7286835.1"/>
    </source>
</evidence>
<evidence type="ECO:0000256" key="3">
    <source>
        <dbReference type="ARBA" id="ARBA00023082"/>
    </source>
</evidence>
<evidence type="ECO:0000256" key="4">
    <source>
        <dbReference type="ARBA" id="ARBA00023163"/>
    </source>
</evidence>
<organism evidence="7 8">
    <name type="scientific">Herminiimonas glaciei</name>
    <dbReference type="NCBI Taxonomy" id="523788"/>
    <lineage>
        <taxon>Bacteria</taxon>
        <taxon>Pseudomonadati</taxon>
        <taxon>Pseudomonadota</taxon>
        <taxon>Betaproteobacteria</taxon>
        <taxon>Burkholderiales</taxon>
        <taxon>Oxalobacteraceae</taxon>
        <taxon>Herminiimonas</taxon>
    </lineage>
</organism>
<keyword evidence="3" id="KW-0731">Sigma factor</keyword>